<reference evidence="2" key="1">
    <citation type="journal article" date="2015" name="PLoS Genet.">
        <title>The dynamic genome and transcriptome of the human fungal pathogen Blastomyces and close relative Emmonsia.</title>
        <authorList>
            <person name="Munoz J.F."/>
            <person name="Gauthier G.M."/>
            <person name="Desjardins C.A."/>
            <person name="Gallo J.E."/>
            <person name="Holder J."/>
            <person name="Sullivan T.D."/>
            <person name="Marty A.J."/>
            <person name="Carmen J.C."/>
            <person name="Chen Z."/>
            <person name="Ding L."/>
            <person name="Gujja S."/>
            <person name="Magrini V."/>
            <person name="Misas E."/>
            <person name="Mitreva M."/>
            <person name="Priest M."/>
            <person name="Saif S."/>
            <person name="Whiston E.A."/>
            <person name="Young S."/>
            <person name="Zeng Q."/>
            <person name="Goldman W.E."/>
            <person name="Mardis E.R."/>
            <person name="Taylor J.W."/>
            <person name="McEwen J.G."/>
            <person name="Clay O.K."/>
            <person name="Klein B.S."/>
            <person name="Cuomo C.A."/>
        </authorList>
    </citation>
    <scope>NUCLEOTIDE SEQUENCE [LARGE SCALE GENOMIC DNA]</scope>
    <source>
        <strain evidence="2">UAMH 139</strain>
    </source>
</reference>
<comment type="caution">
    <text evidence="1">The sequence shown here is derived from an EMBL/GenBank/DDBJ whole genome shotgun (WGS) entry which is preliminary data.</text>
</comment>
<evidence type="ECO:0000313" key="2">
    <source>
        <dbReference type="Proteomes" id="UP000053573"/>
    </source>
</evidence>
<feature type="non-terminal residue" evidence="1">
    <location>
        <position position="100"/>
    </location>
</feature>
<feature type="non-terminal residue" evidence="1">
    <location>
        <position position="1"/>
    </location>
</feature>
<dbReference type="Proteomes" id="UP000053573">
    <property type="component" value="Unassembled WGS sequence"/>
</dbReference>
<organism evidence="1 2">
    <name type="scientific">Blastomyces silverae</name>
    <dbReference type="NCBI Taxonomy" id="2060906"/>
    <lineage>
        <taxon>Eukaryota</taxon>
        <taxon>Fungi</taxon>
        <taxon>Dikarya</taxon>
        <taxon>Ascomycota</taxon>
        <taxon>Pezizomycotina</taxon>
        <taxon>Eurotiomycetes</taxon>
        <taxon>Eurotiomycetidae</taxon>
        <taxon>Onygenales</taxon>
        <taxon>Ajellomycetaceae</taxon>
        <taxon>Blastomyces</taxon>
    </lineage>
</organism>
<gene>
    <name evidence="1" type="ORF">EMPG_12147</name>
</gene>
<evidence type="ECO:0000313" key="1">
    <source>
        <dbReference type="EMBL" id="KLJ12853.1"/>
    </source>
</evidence>
<keyword evidence="2" id="KW-1185">Reference proteome</keyword>
<name>A0A0H1BP36_9EURO</name>
<accession>A0A0H1BP36</accession>
<protein>
    <submittedName>
        <fullName evidence="1">Uncharacterized protein</fullName>
    </submittedName>
</protein>
<dbReference type="AlphaFoldDB" id="A0A0H1BP36"/>
<dbReference type="EMBL" id="LDEV01000653">
    <property type="protein sequence ID" value="KLJ12853.1"/>
    <property type="molecule type" value="Genomic_DNA"/>
</dbReference>
<sequence length="100" mass="11332">VSETELFLKFSLNDCIELYIIILIDKRSSIITVTERIEREKNLLTVDTISTDTLTIDILTVDTVIVSVEDVIREAELLRLTNITKFNLIFLTVTEAAVTS</sequence>
<proteinExistence type="predicted"/>